<evidence type="ECO:0000259" key="1">
    <source>
        <dbReference type="PROSITE" id="PS51352"/>
    </source>
</evidence>
<dbReference type="PROSITE" id="PS51352">
    <property type="entry name" value="THIOREDOXIN_2"/>
    <property type="match status" value="1"/>
</dbReference>
<dbReference type="Gene3D" id="3.40.30.10">
    <property type="entry name" value="Glutaredoxin"/>
    <property type="match status" value="1"/>
</dbReference>
<sequence length="178" mass="20012">MRKPLVTFALILTSWLAPATSFAALGHGLSRLPTPITAPDFTLEDMDGKSYTLSSLRGKVVMINFWATWCPPCREEIPSMETVYLALRDKGFIVLAINQWETPDHVFSYMGQLDVYPTFPILFDGDSKVSDSYGVKGLPTTMLIDKRGRVVYRAVGGRNFNHPEVRALIQQLLDEKDK</sequence>
<dbReference type="PANTHER" id="PTHR42852">
    <property type="entry name" value="THIOL:DISULFIDE INTERCHANGE PROTEIN DSBE"/>
    <property type="match status" value="1"/>
</dbReference>
<dbReference type="InterPro" id="IPR050553">
    <property type="entry name" value="Thioredoxin_ResA/DsbE_sf"/>
</dbReference>
<dbReference type="GO" id="GO:0016491">
    <property type="term" value="F:oxidoreductase activity"/>
    <property type="evidence" value="ECO:0007669"/>
    <property type="project" value="InterPro"/>
</dbReference>
<dbReference type="InterPro" id="IPR013766">
    <property type="entry name" value="Thioredoxin_domain"/>
</dbReference>
<protein>
    <submittedName>
        <fullName evidence="2">Thiol:disulfide oxidoreductase related to ResA</fullName>
    </submittedName>
</protein>
<organism evidence="2">
    <name type="scientific">hydrothermal vent metagenome</name>
    <dbReference type="NCBI Taxonomy" id="652676"/>
    <lineage>
        <taxon>unclassified sequences</taxon>
        <taxon>metagenomes</taxon>
        <taxon>ecological metagenomes</taxon>
    </lineage>
</organism>
<proteinExistence type="predicted"/>
<dbReference type="GO" id="GO:0016209">
    <property type="term" value="F:antioxidant activity"/>
    <property type="evidence" value="ECO:0007669"/>
    <property type="project" value="InterPro"/>
</dbReference>
<gene>
    <name evidence="2" type="ORF">MNBD_GAMMA14-2237</name>
</gene>
<dbReference type="PANTHER" id="PTHR42852:SF13">
    <property type="entry name" value="PROTEIN DIPZ"/>
    <property type="match status" value="1"/>
</dbReference>
<dbReference type="SUPFAM" id="SSF52833">
    <property type="entry name" value="Thioredoxin-like"/>
    <property type="match status" value="1"/>
</dbReference>
<dbReference type="InterPro" id="IPR017937">
    <property type="entry name" value="Thioredoxin_CS"/>
</dbReference>
<dbReference type="AlphaFoldDB" id="A0A3B0Y6U1"/>
<dbReference type="EMBL" id="UOFM01000178">
    <property type="protein sequence ID" value="VAW76488.1"/>
    <property type="molecule type" value="Genomic_DNA"/>
</dbReference>
<evidence type="ECO:0000313" key="2">
    <source>
        <dbReference type="EMBL" id="VAW76488.1"/>
    </source>
</evidence>
<feature type="domain" description="Thioredoxin" evidence="1">
    <location>
        <begin position="32"/>
        <end position="174"/>
    </location>
</feature>
<accession>A0A3B0Y6U1</accession>
<name>A0A3B0Y6U1_9ZZZZ</name>
<reference evidence="2" key="1">
    <citation type="submission" date="2018-06" db="EMBL/GenBank/DDBJ databases">
        <authorList>
            <person name="Zhirakovskaya E."/>
        </authorList>
    </citation>
    <scope>NUCLEOTIDE SEQUENCE</scope>
</reference>
<dbReference type="InterPro" id="IPR000866">
    <property type="entry name" value="AhpC/TSA"/>
</dbReference>
<dbReference type="CDD" id="cd02966">
    <property type="entry name" value="TlpA_like_family"/>
    <property type="match status" value="1"/>
</dbReference>
<dbReference type="Pfam" id="PF00578">
    <property type="entry name" value="AhpC-TSA"/>
    <property type="match status" value="1"/>
</dbReference>
<dbReference type="PROSITE" id="PS00194">
    <property type="entry name" value="THIOREDOXIN_1"/>
    <property type="match status" value="1"/>
</dbReference>
<dbReference type="InterPro" id="IPR036249">
    <property type="entry name" value="Thioredoxin-like_sf"/>
</dbReference>